<dbReference type="InterPro" id="IPR036388">
    <property type="entry name" value="WH-like_DNA-bd_sf"/>
</dbReference>
<comment type="caution">
    <text evidence="12">The sequence shown here is derived from an EMBL/GenBank/DDBJ whole genome shotgun (WGS) entry which is preliminary data.</text>
</comment>
<evidence type="ECO:0000259" key="10">
    <source>
        <dbReference type="Pfam" id="PF01035"/>
    </source>
</evidence>
<dbReference type="FunFam" id="1.10.10.10:FF:000214">
    <property type="entry name" value="Methylated-DNA--protein-cysteine methyltransferase"/>
    <property type="match status" value="1"/>
</dbReference>
<evidence type="ECO:0000256" key="8">
    <source>
        <dbReference type="ARBA" id="ARBA00049348"/>
    </source>
</evidence>
<dbReference type="PROSITE" id="PS00374">
    <property type="entry name" value="MGMT"/>
    <property type="match status" value="1"/>
</dbReference>
<name>A0A261VLW2_9BORD</name>
<dbReference type="GO" id="GO:0005737">
    <property type="term" value="C:cytoplasm"/>
    <property type="evidence" value="ECO:0007669"/>
    <property type="project" value="UniProtKB-SubCell"/>
</dbReference>
<evidence type="ECO:0000313" key="13">
    <source>
        <dbReference type="Proteomes" id="UP000216429"/>
    </source>
</evidence>
<dbReference type="InterPro" id="IPR014048">
    <property type="entry name" value="MethylDNA_cys_MeTrfase_DNA-bd"/>
</dbReference>
<dbReference type="InterPro" id="IPR036217">
    <property type="entry name" value="MethylDNA_cys_MeTrfase_DNAb"/>
</dbReference>
<dbReference type="EMBL" id="NEVU01000002">
    <property type="protein sequence ID" value="OZI75095.1"/>
    <property type="molecule type" value="Genomic_DNA"/>
</dbReference>
<comment type="similarity">
    <text evidence="2 9">Belongs to the MGMT family.</text>
</comment>
<dbReference type="Proteomes" id="UP000216429">
    <property type="component" value="Unassembled WGS sequence"/>
</dbReference>
<dbReference type="NCBIfam" id="TIGR00589">
    <property type="entry name" value="ogt"/>
    <property type="match status" value="1"/>
</dbReference>
<dbReference type="AlphaFoldDB" id="A0A261VLW2"/>
<keyword evidence="6 9" id="KW-0227">DNA damage</keyword>
<keyword evidence="5 9" id="KW-0808">Transferase</keyword>
<accession>A0A261VLW2</accession>
<comment type="subcellular location">
    <subcellularLocation>
        <location evidence="9">Cytoplasm</location>
    </subcellularLocation>
</comment>
<comment type="catalytic activity">
    <reaction evidence="8 9">
        <text>a 6-O-methyl-2'-deoxyguanosine in DNA + L-cysteinyl-[protein] = S-methyl-L-cysteinyl-[protein] + a 2'-deoxyguanosine in DNA</text>
        <dbReference type="Rhea" id="RHEA:24000"/>
        <dbReference type="Rhea" id="RHEA-COMP:10131"/>
        <dbReference type="Rhea" id="RHEA-COMP:10132"/>
        <dbReference type="Rhea" id="RHEA-COMP:11367"/>
        <dbReference type="Rhea" id="RHEA-COMP:11368"/>
        <dbReference type="ChEBI" id="CHEBI:29950"/>
        <dbReference type="ChEBI" id="CHEBI:82612"/>
        <dbReference type="ChEBI" id="CHEBI:85445"/>
        <dbReference type="ChEBI" id="CHEBI:85448"/>
        <dbReference type="EC" id="2.1.1.63"/>
    </reaction>
</comment>
<dbReference type="CDD" id="cd06445">
    <property type="entry name" value="ATase"/>
    <property type="match status" value="1"/>
</dbReference>
<dbReference type="EC" id="2.1.1.63" evidence="9"/>
<dbReference type="Pfam" id="PF02870">
    <property type="entry name" value="Methyltransf_1N"/>
    <property type="match status" value="1"/>
</dbReference>
<feature type="active site" description="Nucleophile; methyl group acceptor" evidence="9">
    <location>
        <position position="134"/>
    </location>
</feature>
<evidence type="ECO:0000256" key="7">
    <source>
        <dbReference type="ARBA" id="ARBA00023204"/>
    </source>
</evidence>
<evidence type="ECO:0000256" key="4">
    <source>
        <dbReference type="ARBA" id="ARBA00022603"/>
    </source>
</evidence>
<dbReference type="GO" id="GO:0006307">
    <property type="term" value="P:DNA alkylation repair"/>
    <property type="evidence" value="ECO:0007669"/>
    <property type="project" value="UniProtKB-UniRule"/>
</dbReference>
<sequence length="177" mass="18796">MIYCHDYIAPLGSLLLASDGDRLTGLWIAGQKYHGGSAAMTPAPDRAEFRHAAHWLDDYFRGANPPLADLALAPAGTAFQQHVWNILLGIPYGATMTYGDIARELARQSGRPAVAAQAVGAAVGRNPIAIIIPCHRVVGSNGSLTGYAGGLQRKRQLLTLEGVPTAHFFIPKQSTAP</sequence>
<evidence type="ECO:0000256" key="3">
    <source>
        <dbReference type="ARBA" id="ARBA00022490"/>
    </source>
</evidence>
<dbReference type="InterPro" id="IPR008332">
    <property type="entry name" value="MethylG_MeTrfase_N"/>
</dbReference>
<reference evidence="13" key="1">
    <citation type="submission" date="2017-05" db="EMBL/GenBank/DDBJ databases">
        <title>Complete and WGS of Bordetella genogroups.</title>
        <authorList>
            <person name="Spilker T."/>
            <person name="Lipuma J."/>
        </authorList>
    </citation>
    <scope>NUCLEOTIDE SEQUENCE [LARGE SCALE GENOMIC DNA]</scope>
    <source>
        <strain evidence="13">AU6712</strain>
    </source>
</reference>
<dbReference type="OrthoDB" id="9802228at2"/>
<dbReference type="InterPro" id="IPR001497">
    <property type="entry name" value="MethylDNA_cys_MeTrfase_AS"/>
</dbReference>
<keyword evidence="4 9" id="KW-0489">Methyltransferase</keyword>
<evidence type="ECO:0000259" key="11">
    <source>
        <dbReference type="Pfam" id="PF02870"/>
    </source>
</evidence>
<dbReference type="RefSeq" id="WP_094813346.1">
    <property type="nucleotide sequence ID" value="NZ_NEVU01000002.1"/>
</dbReference>
<evidence type="ECO:0000313" key="12">
    <source>
        <dbReference type="EMBL" id="OZI75095.1"/>
    </source>
</evidence>
<evidence type="ECO:0000256" key="6">
    <source>
        <dbReference type="ARBA" id="ARBA00022763"/>
    </source>
</evidence>
<evidence type="ECO:0000256" key="2">
    <source>
        <dbReference type="ARBA" id="ARBA00008711"/>
    </source>
</evidence>
<dbReference type="SUPFAM" id="SSF46767">
    <property type="entry name" value="Methylated DNA-protein cysteine methyltransferase, C-terminal domain"/>
    <property type="match status" value="1"/>
</dbReference>
<evidence type="ECO:0000256" key="1">
    <source>
        <dbReference type="ARBA" id="ARBA00001286"/>
    </source>
</evidence>
<dbReference type="InterPro" id="IPR036631">
    <property type="entry name" value="MGMT_N_sf"/>
</dbReference>
<dbReference type="PANTHER" id="PTHR10815">
    <property type="entry name" value="METHYLATED-DNA--PROTEIN-CYSTEINE METHYLTRANSFERASE"/>
    <property type="match status" value="1"/>
</dbReference>
<dbReference type="SUPFAM" id="SSF53155">
    <property type="entry name" value="Methylated DNA-protein cysteine methyltransferase domain"/>
    <property type="match status" value="1"/>
</dbReference>
<keyword evidence="3 9" id="KW-0963">Cytoplasm</keyword>
<feature type="domain" description="Methylated-DNA-[protein]-cysteine S-methyltransferase DNA binding" evidence="10">
    <location>
        <begin position="78"/>
        <end position="163"/>
    </location>
</feature>
<dbReference type="GO" id="GO:0003908">
    <property type="term" value="F:methylated-DNA-[protein]-cysteine S-methyltransferase activity"/>
    <property type="evidence" value="ECO:0007669"/>
    <property type="project" value="UniProtKB-UniRule"/>
</dbReference>
<evidence type="ECO:0000256" key="9">
    <source>
        <dbReference type="HAMAP-Rule" id="MF_00772"/>
    </source>
</evidence>
<organism evidence="12 13">
    <name type="scientific">Bordetella genomosp. 12</name>
    <dbReference type="NCBI Taxonomy" id="463035"/>
    <lineage>
        <taxon>Bacteria</taxon>
        <taxon>Pseudomonadati</taxon>
        <taxon>Pseudomonadota</taxon>
        <taxon>Betaproteobacteria</taxon>
        <taxon>Burkholderiales</taxon>
        <taxon>Alcaligenaceae</taxon>
        <taxon>Bordetella</taxon>
    </lineage>
</organism>
<evidence type="ECO:0000256" key="5">
    <source>
        <dbReference type="ARBA" id="ARBA00022679"/>
    </source>
</evidence>
<proteinExistence type="inferred from homology"/>
<dbReference type="InterPro" id="IPR023546">
    <property type="entry name" value="MGMT"/>
</dbReference>
<gene>
    <name evidence="12" type="ORF">CAL22_11840</name>
</gene>
<dbReference type="Pfam" id="PF01035">
    <property type="entry name" value="DNA_binding_1"/>
    <property type="match status" value="1"/>
</dbReference>
<feature type="domain" description="Methylguanine DNA methyltransferase ribonuclease-like" evidence="11">
    <location>
        <begin position="2"/>
        <end position="72"/>
    </location>
</feature>
<comment type="catalytic activity">
    <reaction evidence="1 9">
        <text>a 4-O-methyl-thymidine in DNA + L-cysteinyl-[protein] = a thymidine in DNA + S-methyl-L-cysteinyl-[protein]</text>
        <dbReference type="Rhea" id="RHEA:53428"/>
        <dbReference type="Rhea" id="RHEA-COMP:10131"/>
        <dbReference type="Rhea" id="RHEA-COMP:10132"/>
        <dbReference type="Rhea" id="RHEA-COMP:13555"/>
        <dbReference type="Rhea" id="RHEA-COMP:13556"/>
        <dbReference type="ChEBI" id="CHEBI:29950"/>
        <dbReference type="ChEBI" id="CHEBI:82612"/>
        <dbReference type="ChEBI" id="CHEBI:137386"/>
        <dbReference type="ChEBI" id="CHEBI:137387"/>
        <dbReference type="EC" id="2.1.1.63"/>
    </reaction>
</comment>
<dbReference type="PANTHER" id="PTHR10815:SF5">
    <property type="entry name" value="METHYLATED-DNA--PROTEIN-CYSTEINE METHYLTRANSFERASE"/>
    <property type="match status" value="1"/>
</dbReference>
<dbReference type="HAMAP" id="MF_00772">
    <property type="entry name" value="OGT"/>
    <property type="match status" value="1"/>
</dbReference>
<protein>
    <recommendedName>
        <fullName evidence="9">Methylated-DNA--protein-cysteine methyltransferase</fullName>
        <ecNumber evidence="9">2.1.1.63</ecNumber>
    </recommendedName>
    <alternativeName>
        <fullName evidence="9">6-O-methylguanine-DNA methyltransferase</fullName>
        <shortName evidence="9">MGMT</shortName>
    </alternativeName>
    <alternativeName>
        <fullName evidence="9">O-6-methylguanine-DNA-alkyltransferase</fullName>
    </alternativeName>
</protein>
<keyword evidence="13" id="KW-1185">Reference proteome</keyword>
<comment type="function">
    <text evidence="9">Involved in the cellular defense against the biological effects of O6-methylguanine (O6-MeG) and O4-methylthymine (O4-MeT) in DNA. Repairs the methylated nucleobase in DNA by stoichiometrically transferring the methyl group to a cysteine residue in the enzyme. This is a suicide reaction: the enzyme is irreversibly inactivated.</text>
</comment>
<keyword evidence="7 9" id="KW-0234">DNA repair</keyword>
<comment type="miscellaneous">
    <text evidence="9">This enzyme catalyzes only one turnover and therefore is not strictly catalytic. According to one definition, an enzyme is a biocatalyst that acts repeatedly and over many reaction cycles.</text>
</comment>
<dbReference type="Gene3D" id="3.30.160.70">
    <property type="entry name" value="Methylated DNA-protein cysteine methyltransferase domain"/>
    <property type="match status" value="1"/>
</dbReference>
<dbReference type="Gene3D" id="1.10.10.10">
    <property type="entry name" value="Winged helix-like DNA-binding domain superfamily/Winged helix DNA-binding domain"/>
    <property type="match status" value="1"/>
</dbReference>
<dbReference type="GO" id="GO:0032259">
    <property type="term" value="P:methylation"/>
    <property type="evidence" value="ECO:0007669"/>
    <property type="project" value="UniProtKB-KW"/>
</dbReference>